<protein>
    <recommendedName>
        <fullName evidence="1">Malate synthase C-terminal domain-containing protein</fullName>
    </recommendedName>
</protein>
<organism evidence="2 3">
    <name type="scientific">Streptomyces armeniacus</name>
    <dbReference type="NCBI Taxonomy" id="83291"/>
    <lineage>
        <taxon>Bacteria</taxon>
        <taxon>Bacillati</taxon>
        <taxon>Actinomycetota</taxon>
        <taxon>Actinomycetes</taxon>
        <taxon>Kitasatosporales</taxon>
        <taxon>Streptomycetaceae</taxon>
        <taxon>Streptomyces</taxon>
    </lineage>
</organism>
<evidence type="ECO:0000313" key="3">
    <source>
        <dbReference type="Proteomes" id="UP000254425"/>
    </source>
</evidence>
<dbReference type="Pfam" id="PF20659">
    <property type="entry name" value="MS_C"/>
    <property type="match status" value="1"/>
</dbReference>
<reference evidence="2 3" key="1">
    <citation type="submission" date="2018-07" db="EMBL/GenBank/DDBJ databases">
        <title>Draft genome of the type strain Streptomyces armeniacus ATCC 15676.</title>
        <authorList>
            <person name="Labana P."/>
            <person name="Gosse J.T."/>
            <person name="Boddy C.N."/>
        </authorList>
    </citation>
    <scope>NUCLEOTIDE SEQUENCE [LARGE SCALE GENOMIC DNA]</scope>
    <source>
        <strain evidence="2 3">ATCC 15676</strain>
    </source>
</reference>
<evidence type="ECO:0000313" key="2">
    <source>
        <dbReference type="EMBL" id="AXK37887.1"/>
    </source>
</evidence>
<dbReference type="InterPro" id="IPR006252">
    <property type="entry name" value="Malate_synthA"/>
</dbReference>
<dbReference type="SUPFAM" id="SSF51645">
    <property type="entry name" value="Malate synthase G"/>
    <property type="match status" value="1"/>
</dbReference>
<dbReference type="Proteomes" id="UP000254425">
    <property type="component" value="Chromosome"/>
</dbReference>
<sequence>MGAVAILGLMGDAATAGISRAQIWQWVNAGVVLDTGETVTPELVRKVAAEDLAAIRAELGDEAPRELP</sequence>
<dbReference type="PANTHER" id="PTHR42902:SF1">
    <property type="entry name" value="MALATE SYNTHASE 1-RELATED"/>
    <property type="match status" value="1"/>
</dbReference>
<dbReference type="KEGG" id="sarm:DVA86_34535"/>
<dbReference type="GO" id="GO:0006097">
    <property type="term" value="P:glyoxylate cycle"/>
    <property type="evidence" value="ECO:0007669"/>
    <property type="project" value="InterPro"/>
</dbReference>
<dbReference type="PANTHER" id="PTHR42902">
    <property type="entry name" value="MALATE SYNTHASE"/>
    <property type="match status" value="1"/>
</dbReference>
<dbReference type="InterPro" id="IPR048355">
    <property type="entry name" value="MS_C"/>
</dbReference>
<dbReference type="GO" id="GO:0004474">
    <property type="term" value="F:malate synthase activity"/>
    <property type="evidence" value="ECO:0007669"/>
    <property type="project" value="InterPro"/>
</dbReference>
<keyword evidence="3" id="KW-1185">Reference proteome</keyword>
<dbReference type="Gene3D" id="1.20.1220.12">
    <property type="entry name" value="Malate synthase, domain III"/>
    <property type="match status" value="1"/>
</dbReference>
<proteinExistence type="predicted"/>
<feature type="domain" description="Malate synthase C-terminal" evidence="1">
    <location>
        <begin position="1"/>
        <end position="62"/>
    </location>
</feature>
<accession>A0A345Y1X1</accession>
<name>A0A345Y1X1_9ACTN</name>
<gene>
    <name evidence="2" type="ORF">DVA86_34535</name>
</gene>
<dbReference type="EMBL" id="CP031320">
    <property type="protein sequence ID" value="AXK37887.1"/>
    <property type="molecule type" value="Genomic_DNA"/>
</dbReference>
<dbReference type="InterPro" id="IPR044856">
    <property type="entry name" value="Malate_synth_C_sf"/>
</dbReference>
<dbReference type="InterPro" id="IPR011076">
    <property type="entry name" value="Malate_synth_sf"/>
</dbReference>
<dbReference type="GO" id="GO:0005737">
    <property type="term" value="C:cytoplasm"/>
    <property type="evidence" value="ECO:0007669"/>
    <property type="project" value="TreeGrafter"/>
</dbReference>
<dbReference type="AlphaFoldDB" id="A0A345Y1X1"/>
<evidence type="ECO:0000259" key="1">
    <source>
        <dbReference type="Pfam" id="PF20659"/>
    </source>
</evidence>